<reference evidence="9 10" key="1">
    <citation type="submission" date="2023-03" db="EMBL/GenBank/DDBJ databases">
        <title>Bacillus Genome Sequencing.</title>
        <authorList>
            <person name="Dunlap C."/>
        </authorList>
    </citation>
    <scope>NUCLEOTIDE SEQUENCE [LARGE SCALE GENOMIC DNA]</scope>
    <source>
        <strain evidence="9 10">NRS-52</strain>
    </source>
</reference>
<feature type="transmembrane region" description="Helical" evidence="7">
    <location>
        <begin position="88"/>
        <end position="109"/>
    </location>
</feature>
<dbReference type="PROSITE" id="PS50928">
    <property type="entry name" value="ABC_TM1"/>
    <property type="match status" value="1"/>
</dbReference>
<dbReference type="Pfam" id="PF00528">
    <property type="entry name" value="BPD_transp_1"/>
    <property type="match status" value="1"/>
</dbReference>
<evidence type="ECO:0000256" key="2">
    <source>
        <dbReference type="ARBA" id="ARBA00022448"/>
    </source>
</evidence>
<dbReference type="Proteomes" id="UP001343257">
    <property type="component" value="Unassembled WGS sequence"/>
</dbReference>
<evidence type="ECO:0000256" key="4">
    <source>
        <dbReference type="ARBA" id="ARBA00022692"/>
    </source>
</evidence>
<organism evidence="9 10">
    <name type="scientific">Paenibacillus chibensis</name>
    <dbReference type="NCBI Taxonomy" id="59846"/>
    <lineage>
        <taxon>Bacteria</taxon>
        <taxon>Bacillati</taxon>
        <taxon>Bacillota</taxon>
        <taxon>Bacilli</taxon>
        <taxon>Bacillales</taxon>
        <taxon>Paenibacillaceae</taxon>
        <taxon>Paenibacillus</taxon>
    </lineage>
</organism>
<evidence type="ECO:0000313" key="9">
    <source>
        <dbReference type="EMBL" id="MED5018884.1"/>
    </source>
</evidence>
<sequence length="303" mass="34030">MEAVTNTAASKMNTRASDRVLEVAMYVVAVLLLILLVYPLYFIVIASFSDPSAVGNGQVWLFPKGFTLDGYKELLKHENIWIGYRNTILYTVVGTLIGLVVNISAAYALSRKDLVGRRFISLFFIFTMFFSGGLIPIFLTIRDFHMYNTFLVMVLPFSVVVYDIIVARTFFQTSIPGDLWEAAQIDGCGNLRYYALVVLPLSKAIVAVLGLWIAVGFWNSYFNALIYLKNPNLYPLQLILRNILITNQMQSSLGSGEAANIALRLANMMRYSVIIVSTIPIMCIYPFLQKYFNQGVMIGAVKE</sequence>
<feature type="transmembrane region" description="Helical" evidence="7">
    <location>
        <begin position="20"/>
        <end position="44"/>
    </location>
</feature>
<keyword evidence="10" id="KW-1185">Reference proteome</keyword>
<proteinExistence type="inferred from homology"/>
<gene>
    <name evidence="9" type="ORF">P9847_16360</name>
</gene>
<dbReference type="PANTHER" id="PTHR43744">
    <property type="entry name" value="ABC TRANSPORTER PERMEASE PROTEIN MG189-RELATED-RELATED"/>
    <property type="match status" value="1"/>
</dbReference>
<evidence type="ECO:0000313" key="10">
    <source>
        <dbReference type="Proteomes" id="UP001343257"/>
    </source>
</evidence>
<dbReference type="InterPro" id="IPR035906">
    <property type="entry name" value="MetI-like_sf"/>
</dbReference>
<keyword evidence="2 7" id="KW-0813">Transport</keyword>
<comment type="similarity">
    <text evidence="7">Belongs to the binding-protein-dependent transport system permease family.</text>
</comment>
<keyword evidence="4 7" id="KW-0812">Transmembrane</keyword>
<keyword evidence="3" id="KW-1003">Cell membrane</keyword>
<feature type="transmembrane region" description="Helical" evidence="7">
    <location>
        <begin position="268"/>
        <end position="288"/>
    </location>
</feature>
<accession>A0ABU6PVG9</accession>
<evidence type="ECO:0000256" key="3">
    <source>
        <dbReference type="ARBA" id="ARBA00022475"/>
    </source>
</evidence>
<feature type="domain" description="ABC transmembrane type-1" evidence="8">
    <location>
        <begin position="84"/>
        <end position="274"/>
    </location>
</feature>
<dbReference type="RefSeq" id="WP_328279558.1">
    <property type="nucleotide sequence ID" value="NZ_JARTLD010000040.1"/>
</dbReference>
<dbReference type="Gene3D" id="1.10.3720.10">
    <property type="entry name" value="MetI-like"/>
    <property type="match status" value="1"/>
</dbReference>
<evidence type="ECO:0000256" key="6">
    <source>
        <dbReference type="ARBA" id="ARBA00023136"/>
    </source>
</evidence>
<feature type="transmembrane region" description="Helical" evidence="7">
    <location>
        <begin position="121"/>
        <end position="141"/>
    </location>
</feature>
<comment type="subcellular location">
    <subcellularLocation>
        <location evidence="1 7">Cell membrane</location>
        <topology evidence="1 7">Multi-pass membrane protein</topology>
    </subcellularLocation>
</comment>
<comment type="caution">
    <text evidence="9">The sequence shown here is derived from an EMBL/GenBank/DDBJ whole genome shotgun (WGS) entry which is preliminary data.</text>
</comment>
<evidence type="ECO:0000256" key="5">
    <source>
        <dbReference type="ARBA" id="ARBA00022989"/>
    </source>
</evidence>
<dbReference type="EMBL" id="JARTLD010000040">
    <property type="protein sequence ID" value="MED5018884.1"/>
    <property type="molecule type" value="Genomic_DNA"/>
</dbReference>
<dbReference type="CDD" id="cd06261">
    <property type="entry name" value="TM_PBP2"/>
    <property type="match status" value="1"/>
</dbReference>
<evidence type="ECO:0000259" key="8">
    <source>
        <dbReference type="PROSITE" id="PS50928"/>
    </source>
</evidence>
<feature type="transmembrane region" description="Helical" evidence="7">
    <location>
        <begin position="147"/>
        <end position="171"/>
    </location>
</feature>
<keyword evidence="5 7" id="KW-1133">Transmembrane helix</keyword>
<keyword evidence="6 7" id="KW-0472">Membrane</keyword>
<name>A0ABU6PVG9_9BACL</name>
<feature type="transmembrane region" description="Helical" evidence="7">
    <location>
        <begin position="191"/>
        <end position="215"/>
    </location>
</feature>
<evidence type="ECO:0000256" key="7">
    <source>
        <dbReference type="RuleBase" id="RU363032"/>
    </source>
</evidence>
<protein>
    <submittedName>
        <fullName evidence="9">Carbohydrate ABC transporter permease</fullName>
    </submittedName>
</protein>
<dbReference type="InterPro" id="IPR000515">
    <property type="entry name" value="MetI-like"/>
</dbReference>
<dbReference type="SUPFAM" id="SSF161098">
    <property type="entry name" value="MetI-like"/>
    <property type="match status" value="1"/>
</dbReference>
<dbReference type="PANTHER" id="PTHR43744:SF9">
    <property type="entry name" value="POLYGALACTURONAN_RHAMNOGALACTURONAN TRANSPORT SYSTEM PERMEASE PROTEIN YTCP"/>
    <property type="match status" value="1"/>
</dbReference>
<evidence type="ECO:0000256" key="1">
    <source>
        <dbReference type="ARBA" id="ARBA00004651"/>
    </source>
</evidence>